<evidence type="ECO:0000256" key="3">
    <source>
        <dbReference type="ARBA" id="ARBA00022692"/>
    </source>
</evidence>
<name>A0ABM6JVB6_SPOUR</name>
<feature type="transmembrane region" description="Helical" evidence="6">
    <location>
        <begin position="250"/>
        <end position="270"/>
    </location>
</feature>
<feature type="transmembrane region" description="Helical" evidence="6">
    <location>
        <begin position="12"/>
        <end position="33"/>
    </location>
</feature>
<dbReference type="PANTHER" id="PTHR32322:SF2">
    <property type="entry name" value="EAMA DOMAIN-CONTAINING PROTEIN"/>
    <property type="match status" value="1"/>
</dbReference>
<evidence type="ECO:0000313" key="9">
    <source>
        <dbReference type="Proteomes" id="UP000192486"/>
    </source>
</evidence>
<keyword evidence="5 6" id="KW-0472">Membrane</keyword>
<feature type="domain" description="EamA" evidence="7">
    <location>
        <begin position="159"/>
        <end position="292"/>
    </location>
</feature>
<reference evidence="8 9" key="1">
    <citation type="submission" date="2016-04" db="EMBL/GenBank/DDBJ databases">
        <title>Comparative Genomics and Epigenetics of Sporosarcina ureae.</title>
        <authorList>
            <person name="Oliver A.S."/>
            <person name="Cooper K.K."/>
        </authorList>
    </citation>
    <scope>NUCLEOTIDE SEQUENCE [LARGE SCALE GENOMIC DNA]</scope>
    <source>
        <strain evidence="8 9">S204</strain>
    </source>
</reference>
<dbReference type="InterPro" id="IPR037185">
    <property type="entry name" value="EmrE-like"/>
</dbReference>
<dbReference type="PANTHER" id="PTHR32322">
    <property type="entry name" value="INNER MEMBRANE TRANSPORTER"/>
    <property type="match status" value="1"/>
</dbReference>
<feature type="transmembrane region" description="Helical" evidence="6">
    <location>
        <begin position="98"/>
        <end position="122"/>
    </location>
</feature>
<dbReference type="EMBL" id="CP015108">
    <property type="protein sequence ID" value="ARF13956.1"/>
    <property type="molecule type" value="Genomic_DNA"/>
</dbReference>
<feature type="domain" description="EamA" evidence="7">
    <location>
        <begin position="12"/>
        <end position="145"/>
    </location>
</feature>
<sequence>MRVETQPSAKTYVITIAGAVCWGLIGLFIAPLYARGFTAWDVVAIRGIFSFVFLFAIMMLFFRDQLQTRIKDHVFFASAGIFSLALFNYFYFEVFSRSSLSLAVTLLYTGPLFVMILSRIFFKELLTARKGLALVFAIVGCAFVVGLLPLGSESIPSKTLFMGILSGFCYALYSVFTKPITKRYSALTITTYTFFYMALFMSLTSDVWRKVDTFRYVDVWIAALLLALISTVAAYVFYTTGLKYLEAGKASILATIEPIVAVLVGVLFLGDQLLPLQILGIALVLYSAVLIVGKQVKSKNFYKRDHTFEK</sequence>
<evidence type="ECO:0000256" key="5">
    <source>
        <dbReference type="ARBA" id="ARBA00023136"/>
    </source>
</evidence>
<feature type="transmembrane region" description="Helical" evidence="6">
    <location>
        <begin position="184"/>
        <end position="204"/>
    </location>
</feature>
<dbReference type="SUPFAM" id="SSF103481">
    <property type="entry name" value="Multidrug resistance efflux transporter EmrE"/>
    <property type="match status" value="2"/>
</dbReference>
<evidence type="ECO:0000313" key="8">
    <source>
        <dbReference type="EMBL" id="ARF13956.1"/>
    </source>
</evidence>
<gene>
    <name evidence="8" type="ORF">SporoS204_07245</name>
</gene>
<dbReference type="InterPro" id="IPR050638">
    <property type="entry name" value="AA-Vitamin_Transporters"/>
</dbReference>
<protein>
    <submittedName>
        <fullName evidence="8">Transporter</fullName>
    </submittedName>
</protein>
<evidence type="ECO:0000256" key="4">
    <source>
        <dbReference type="ARBA" id="ARBA00022989"/>
    </source>
</evidence>
<comment type="subcellular location">
    <subcellularLocation>
        <location evidence="1">Endomembrane system</location>
        <topology evidence="1">Multi-pass membrane protein</topology>
    </subcellularLocation>
</comment>
<proteinExistence type="inferred from homology"/>
<accession>A0ABM6JVB6</accession>
<dbReference type="Pfam" id="PF00892">
    <property type="entry name" value="EamA"/>
    <property type="match status" value="2"/>
</dbReference>
<dbReference type="Proteomes" id="UP000192486">
    <property type="component" value="Chromosome"/>
</dbReference>
<organism evidence="8 9">
    <name type="scientific">Sporosarcina ureae</name>
    <dbReference type="NCBI Taxonomy" id="1571"/>
    <lineage>
        <taxon>Bacteria</taxon>
        <taxon>Bacillati</taxon>
        <taxon>Bacillota</taxon>
        <taxon>Bacilli</taxon>
        <taxon>Bacillales</taxon>
        <taxon>Caryophanaceae</taxon>
        <taxon>Sporosarcina</taxon>
    </lineage>
</organism>
<feature type="transmembrane region" description="Helical" evidence="6">
    <location>
        <begin position="74"/>
        <end position="92"/>
    </location>
</feature>
<evidence type="ECO:0000256" key="1">
    <source>
        <dbReference type="ARBA" id="ARBA00004127"/>
    </source>
</evidence>
<feature type="transmembrane region" description="Helical" evidence="6">
    <location>
        <begin position="160"/>
        <end position="177"/>
    </location>
</feature>
<feature type="transmembrane region" description="Helical" evidence="6">
    <location>
        <begin position="219"/>
        <end position="238"/>
    </location>
</feature>
<evidence type="ECO:0000256" key="2">
    <source>
        <dbReference type="ARBA" id="ARBA00007362"/>
    </source>
</evidence>
<feature type="transmembrane region" description="Helical" evidence="6">
    <location>
        <begin position="131"/>
        <end position="148"/>
    </location>
</feature>
<feature type="transmembrane region" description="Helical" evidence="6">
    <location>
        <begin position="276"/>
        <end position="293"/>
    </location>
</feature>
<keyword evidence="9" id="KW-1185">Reference proteome</keyword>
<comment type="similarity">
    <text evidence="2">Belongs to the EamA transporter family.</text>
</comment>
<evidence type="ECO:0000259" key="7">
    <source>
        <dbReference type="Pfam" id="PF00892"/>
    </source>
</evidence>
<dbReference type="InterPro" id="IPR000620">
    <property type="entry name" value="EamA_dom"/>
</dbReference>
<keyword evidence="3 6" id="KW-0812">Transmembrane</keyword>
<feature type="transmembrane region" description="Helical" evidence="6">
    <location>
        <begin position="39"/>
        <end position="62"/>
    </location>
</feature>
<evidence type="ECO:0000256" key="6">
    <source>
        <dbReference type="SAM" id="Phobius"/>
    </source>
</evidence>
<dbReference type="Gene3D" id="1.10.3730.20">
    <property type="match status" value="2"/>
</dbReference>
<keyword evidence="4 6" id="KW-1133">Transmembrane helix</keyword>